<evidence type="ECO:0000313" key="10">
    <source>
        <dbReference type="EMBL" id="KAA6375076.1"/>
    </source>
</evidence>
<comment type="subcellular location">
    <subcellularLocation>
        <location evidence="1">Cytoplasm</location>
    </subcellularLocation>
</comment>
<dbReference type="OrthoDB" id="3176171at2759"/>
<dbReference type="GO" id="GO:0005524">
    <property type="term" value="F:ATP binding"/>
    <property type="evidence" value="ECO:0007669"/>
    <property type="project" value="UniProtKB-UniRule"/>
</dbReference>
<keyword evidence="6 7" id="KW-0505">Motor protein</keyword>
<dbReference type="PANTHER" id="PTHR47969">
    <property type="entry name" value="CHROMOSOME-ASSOCIATED KINESIN KIF4A-RELATED"/>
    <property type="match status" value="1"/>
</dbReference>
<dbReference type="InterPro" id="IPR016024">
    <property type="entry name" value="ARM-type_fold"/>
</dbReference>
<dbReference type="InterPro" id="IPR027417">
    <property type="entry name" value="P-loop_NTPase"/>
</dbReference>
<dbReference type="PROSITE" id="PS50067">
    <property type="entry name" value="KINESIN_MOTOR_2"/>
    <property type="match status" value="1"/>
</dbReference>
<name>A0A5J4UWJ9_9EUKA</name>
<dbReference type="InterPro" id="IPR027640">
    <property type="entry name" value="Kinesin-like_fam"/>
</dbReference>
<proteinExistence type="inferred from homology"/>
<reference evidence="10 11" key="1">
    <citation type="submission" date="2019-03" db="EMBL/GenBank/DDBJ databases">
        <title>Single cell metagenomics reveals metabolic interactions within the superorganism composed of flagellate Streblomastix strix and complex community of Bacteroidetes bacteria on its surface.</title>
        <authorList>
            <person name="Treitli S.C."/>
            <person name="Kolisko M."/>
            <person name="Husnik F."/>
            <person name="Keeling P."/>
            <person name="Hampl V."/>
        </authorList>
    </citation>
    <scope>NUCLEOTIDE SEQUENCE [LARGE SCALE GENOMIC DNA]</scope>
    <source>
        <strain evidence="10">ST1C</strain>
    </source>
</reference>
<feature type="non-terminal residue" evidence="10">
    <location>
        <position position="729"/>
    </location>
</feature>
<dbReference type="GO" id="GO:0051231">
    <property type="term" value="P:spindle elongation"/>
    <property type="evidence" value="ECO:0007669"/>
    <property type="project" value="TreeGrafter"/>
</dbReference>
<dbReference type="InterPro" id="IPR036961">
    <property type="entry name" value="Kinesin_motor_dom_sf"/>
</dbReference>
<keyword evidence="3 6" id="KW-0547">Nucleotide-binding</keyword>
<comment type="similarity">
    <text evidence="6 7">Belongs to the TRAFAC class myosin-kinesin ATPase superfamily. Kinesin family.</text>
</comment>
<dbReference type="GO" id="GO:0005874">
    <property type="term" value="C:microtubule"/>
    <property type="evidence" value="ECO:0007669"/>
    <property type="project" value="UniProtKB-KW"/>
</dbReference>
<evidence type="ECO:0000256" key="5">
    <source>
        <dbReference type="ARBA" id="ARBA00023054"/>
    </source>
</evidence>
<dbReference type="SMART" id="SM00129">
    <property type="entry name" value="KISc"/>
    <property type="match status" value="1"/>
</dbReference>
<keyword evidence="2" id="KW-0963">Cytoplasm</keyword>
<dbReference type="PROSITE" id="PS00411">
    <property type="entry name" value="KINESIN_MOTOR_1"/>
    <property type="match status" value="1"/>
</dbReference>
<dbReference type="PANTHER" id="PTHR47969:SF15">
    <property type="entry name" value="CHROMOSOME-ASSOCIATED KINESIN KIF4A-RELATED"/>
    <property type="match status" value="1"/>
</dbReference>
<dbReference type="InterPro" id="IPR001752">
    <property type="entry name" value="Kinesin_motor_dom"/>
</dbReference>
<gene>
    <name evidence="10" type="ORF">EZS28_029397</name>
</gene>
<evidence type="ECO:0000256" key="7">
    <source>
        <dbReference type="RuleBase" id="RU000394"/>
    </source>
</evidence>
<dbReference type="GO" id="GO:0005875">
    <property type="term" value="C:microtubule associated complex"/>
    <property type="evidence" value="ECO:0007669"/>
    <property type="project" value="TreeGrafter"/>
</dbReference>
<evidence type="ECO:0000256" key="4">
    <source>
        <dbReference type="ARBA" id="ARBA00022840"/>
    </source>
</evidence>
<dbReference type="Pfam" id="PF00225">
    <property type="entry name" value="Kinesin"/>
    <property type="match status" value="1"/>
</dbReference>
<dbReference type="GO" id="GO:0003777">
    <property type="term" value="F:microtubule motor activity"/>
    <property type="evidence" value="ECO:0007669"/>
    <property type="project" value="InterPro"/>
</dbReference>
<dbReference type="Gene3D" id="3.40.850.10">
    <property type="entry name" value="Kinesin motor domain"/>
    <property type="match status" value="1"/>
</dbReference>
<dbReference type="GO" id="GO:0008017">
    <property type="term" value="F:microtubule binding"/>
    <property type="evidence" value="ECO:0007669"/>
    <property type="project" value="InterPro"/>
</dbReference>
<feature type="region of interest" description="Disordered" evidence="8">
    <location>
        <begin position="659"/>
        <end position="701"/>
    </location>
</feature>
<organism evidence="10 11">
    <name type="scientific">Streblomastix strix</name>
    <dbReference type="NCBI Taxonomy" id="222440"/>
    <lineage>
        <taxon>Eukaryota</taxon>
        <taxon>Metamonada</taxon>
        <taxon>Preaxostyla</taxon>
        <taxon>Oxymonadida</taxon>
        <taxon>Streblomastigidae</taxon>
        <taxon>Streblomastix</taxon>
    </lineage>
</organism>
<feature type="binding site" evidence="6">
    <location>
        <begin position="465"/>
        <end position="472"/>
    </location>
    <ligand>
        <name>ATP</name>
        <dbReference type="ChEBI" id="CHEBI:30616"/>
    </ligand>
</feature>
<evidence type="ECO:0000313" key="11">
    <source>
        <dbReference type="Proteomes" id="UP000324800"/>
    </source>
</evidence>
<dbReference type="EMBL" id="SNRW01011494">
    <property type="protein sequence ID" value="KAA6375076.1"/>
    <property type="molecule type" value="Genomic_DNA"/>
</dbReference>
<dbReference type="Proteomes" id="UP000324800">
    <property type="component" value="Unassembled WGS sequence"/>
</dbReference>
<keyword evidence="5" id="KW-0175">Coiled coil</keyword>
<feature type="compositionally biased region" description="Polar residues" evidence="8">
    <location>
        <begin position="686"/>
        <end position="696"/>
    </location>
</feature>
<dbReference type="GO" id="GO:0007052">
    <property type="term" value="P:mitotic spindle organization"/>
    <property type="evidence" value="ECO:0007669"/>
    <property type="project" value="TreeGrafter"/>
</dbReference>
<evidence type="ECO:0000256" key="6">
    <source>
        <dbReference type="PROSITE-ProRule" id="PRU00283"/>
    </source>
</evidence>
<protein>
    <recommendedName>
        <fullName evidence="7">Kinesin-like protein</fullName>
    </recommendedName>
</protein>
<dbReference type="AlphaFoldDB" id="A0A5J4UWJ9"/>
<feature type="domain" description="Kinesin motor" evidence="9">
    <location>
        <begin position="376"/>
        <end position="729"/>
    </location>
</feature>
<evidence type="ECO:0000256" key="8">
    <source>
        <dbReference type="SAM" id="MobiDB-lite"/>
    </source>
</evidence>
<keyword evidence="7" id="KW-0493">Microtubule</keyword>
<evidence type="ECO:0000256" key="1">
    <source>
        <dbReference type="ARBA" id="ARBA00004496"/>
    </source>
</evidence>
<evidence type="ECO:0000259" key="9">
    <source>
        <dbReference type="PROSITE" id="PS50067"/>
    </source>
</evidence>
<feature type="compositionally biased region" description="Low complexity" evidence="8">
    <location>
        <begin position="670"/>
        <end position="685"/>
    </location>
</feature>
<accession>A0A5J4UWJ9</accession>
<evidence type="ECO:0000256" key="2">
    <source>
        <dbReference type="ARBA" id="ARBA00022490"/>
    </source>
</evidence>
<dbReference type="GO" id="GO:0007018">
    <property type="term" value="P:microtubule-based movement"/>
    <property type="evidence" value="ECO:0007669"/>
    <property type="project" value="InterPro"/>
</dbReference>
<dbReference type="SUPFAM" id="SSF48371">
    <property type="entry name" value="ARM repeat"/>
    <property type="match status" value="1"/>
</dbReference>
<dbReference type="PRINTS" id="PR00380">
    <property type="entry name" value="KINESINHEAVY"/>
</dbReference>
<evidence type="ECO:0000256" key="3">
    <source>
        <dbReference type="ARBA" id="ARBA00022741"/>
    </source>
</evidence>
<dbReference type="GO" id="GO:0005737">
    <property type="term" value="C:cytoplasm"/>
    <property type="evidence" value="ECO:0007669"/>
    <property type="project" value="UniProtKB-SubCell"/>
</dbReference>
<keyword evidence="4 6" id="KW-0067">ATP-binding</keyword>
<dbReference type="SUPFAM" id="SSF52540">
    <property type="entry name" value="P-loop containing nucleoside triphosphate hydrolases"/>
    <property type="match status" value="1"/>
</dbReference>
<sequence>MGSDELRLKLFYSGIMKLIFPLLSREDDKRILNSAIFTIFYVVRAGRCGQRQRKDQMEKQETIQELQAEDETPEIQSKKPLIHRFPPHLFWGDLELNAIVNIILELMMKRETDWQIKEKAAVIIGWLYQGAPLPLAAQEIISVLKQNINYALYQSPKQYPFSLQALTGLSFARENHHNIISNGFLGEMNYLLSSCNCEVVKLGVELIGGLSVSGTKETRKLISETIILPDLSTKSMFQGETLIEIEQLAQEVKYELEKDEQTGIIKKSEDLKKSSNTKNEQQDDFLRYDLAGEKSKIAVVMNEVKIYKCKQIKIGKGEKERKRESYNTGFFQAVSHPSTNPALAAQLRRSEGIRCSWPTVVVARRKMRSGSDTDESIRVVVRIRPILSYEQNQSISVSAISENAIEVKVPSTNASLADHQIQSFRFNRVFGEETTQQEFFNYSGCASILDDVVLGGFSATIFAYGQTGTGKTFTITGPEPQSLEEIEAHKSFGLESDGVIPQAASRVCELIDSHPEIDFQLNVGYIEIYNEQIYDLLVDKRVPLQLRGGGVAGSGQGISEGDSFFVVGQQYVRCFSREDIISLLEKGAKNKHMASHNLNQESSRSHTLLTFRFIARGREEVISNTSEGGNEEDLFQQKITSPQSEIVQTQRRGLFARNKSQNLDEKNETETNNNQQQFNTKKSQQMISKSPRNQRNVKQESDDQFLFVRRSKITFVDLAGSERLKQSGS</sequence>
<comment type="caution">
    <text evidence="10">The sequence shown here is derived from an EMBL/GenBank/DDBJ whole genome shotgun (WGS) entry which is preliminary data.</text>
</comment>
<dbReference type="InterPro" id="IPR019821">
    <property type="entry name" value="Kinesin_motor_CS"/>
</dbReference>